<feature type="DNA-binding region" description="H-T-H motif" evidence="5">
    <location>
        <begin position="32"/>
        <end position="51"/>
    </location>
</feature>
<gene>
    <name evidence="7" type="ORF">BDD18_0504</name>
</gene>
<dbReference type="GO" id="GO:0003700">
    <property type="term" value="F:DNA-binding transcription factor activity"/>
    <property type="evidence" value="ECO:0007669"/>
    <property type="project" value="TreeGrafter"/>
</dbReference>
<dbReference type="PANTHER" id="PTHR30055">
    <property type="entry name" value="HTH-TYPE TRANSCRIPTIONAL REGULATOR RUTR"/>
    <property type="match status" value="1"/>
</dbReference>
<dbReference type="Proteomes" id="UP000316993">
    <property type="component" value="Unassembled WGS sequence"/>
</dbReference>
<dbReference type="RefSeq" id="WP_066692010.1">
    <property type="nucleotide sequence ID" value="NZ_VFPV01000001.1"/>
</dbReference>
<dbReference type="PROSITE" id="PS01081">
    <property type="entry name" value="HTH_TETR_1"/>
    <property type="match status" value="1"/>
</dbReference>
<evidence type="ECO:0000256" key="4">
    <source>
        <dbReference type="ARBA" id="ARBA00023163"/>
    </source>
</evidence>
<dbReference type="InterPro" id="IPR001647">
    <property type="entry name" value="HTH_TetR"/>
</dbReference>
<keyword evidence="4" id="KW-0804">Transcription</keyword>
<accession>A0A543LJJ0</accession>
<sequence length="197" mass="21962">MSRPQIPDDEHRTRLLEGMARAVTAHGYAQLTTSDIVREANVSKRTFYQYFKDKTDCLIALFNHSAQKIEATLRASIDPKRDWSSQIDLTIRLYLETLAANPLLLRALFVEILALGPAGLVARRLAMERLAGVLLAAAANHRSTPIPQWLATGLIGGINEMVLQHIEQDQIAHLPRLSNQAAAFMKNALQTRVMEPT</sequence>
<reference evidence="7 8" key="1">
    <citation type="submission" date="2019-06" db="EMBL/GenBank/DDBJ databases">
        <title>Genomic Encyclopedia of Archaeal and Bacterial Type Strains, Phase II (KMG-II): from individual species to whole genera.</title>
        <authorList>
            <person name="Goeker M."/>
        </authorList>
    </citation>
    <scope>NUCLEOTIDE SEQUENCE [LARGE SCALE GENOMIC DNA]</scope>
    <source>
        <strain evidence="7 8">DSM 7270</strain>
    </source>
</reference>
<keyword evidence="1" id="KW-0678">Repressor</keyword>
<name>A0A543LJJ0_9BURK</name>
<comment type="caution">
    <text evidence="7">The sequence shown here is derived from an EMBL/GenBank/DDBJ whole genome shotgun (WGS) entry which is preliminary data.</text>
</comment>
<evidence type="ECO:0000256" key="3">
    <source>
        <dbReference type="ARBA" id="ARBA00023125"/>
    </source>
</evidence>
<protein>
    <submittedName>
        <fullName evidence="7">TetR family transcriptional regulator</fullName>
    </submittedName>
</protein>
<evidence type="ECO:0000256" key="2">
    <source>
        <dbReference type="ARBA" id="ARBA00023015"/>
    </source>
</evidence>
<evidence type="ECO:0000313" key="8">
    <source>
        <dbReference type="Proteomes" id="UP000316993"/>
    </source>
</evidence>
<evidence type="ECO:0000256" key="5">
    <source>
        <dbReference type="PROSITE-ProRule" id="PRU00335"/>
    </source>
</evidence>
<dbReference type="InterPro" id="IPR023772">
    <property type="entry name" value="DNA-bd_HTH_TetR-type_CS"/>
</dbReference>
<evidence type="ECO:0000313" key="7">
    <source>
        <dbReference type="EMBL" id="TQN07391.1"/>
    </source>
</evidence>
<feature type="domain" description="HTH tetR-type" evidence="6">
    <location>
        <begin position="9"/>
        <end position="69"/>
    </location>
</feature>
<dbReference type="PANTHER" id="PTHR30055:SF187">
    <property type="entry name" value="TRANSCRIPTIONAL REGULATORY PROTEIN"/>
    <property type="match status" value="1"/>
</dbReference>
<dbReference type="InterPro" id="IPR009057">
    <property type="entry name" value="Homeodomain-like_sf"/>
</dbReference>
<dbReference type="EMBL" id="VFPV01000001">
    <property type="protein sequence ID" value="TQN07391.1"/>
    <property type="molecule type" value="Genomic_DNA"/>
</dbReference>
<keyword evidence="3 5" id="KW-0238">DNA-binding</keyword>
<dbReference type="InterPro" id="IPR050109">
    <property type="entry name" value="HTH-type_TetR-like_transc_reg"/>
</dbReference>
<keyword evidence="2" id="KW-0805">Transcription regulation</keyword>
<evidence type="ECO:0000256" key="1">
    <source>
        <dbReference type="ARBA" id="ARBA00022491"/>
    </source>
</evidence>
<dbReference type="PROSITE" id="PS50977">
    <property type="entry name" value="HTH_TETR_2"/>
    <property type="match status" value="1"/>
</dbReference>
<dbReference type="AlphaFoldDB" id="A0A543LJJ0"/>
<proteinExistence type="predicted"/>
<dbReference type="SUPFAM" id="SSF46689">
    <property type="entry name" value="Homeodomain-like"/>
    <property type="match status" value="1"/>
</dbReference>
<dbReference type="Gene3D" id="1.10.357.10">
    <property type="entry name" value="Tetracycline Repressor, domain 2"/>
    <property type="match status" value="1"/>
</dbReference>
<dbReference type="Pfam" id="PF00440">
    <property type="entry name" value="TetR_N"/>
    <property type="match status" value="1"/>
</dbReference>
<organism evidence="7 8">
    <name type="scientific">Acidovorax temperans</name>
    <dbReference type="NCBI Taxonomy" id="80878"/>
    <lineage>
        <taxon>Bacteria</taxon>
        <taxon>Pseudomonadati</taxon>
        <taxon>Pseudomonadota</taxon>
        <taxon>Betaproteobacteria</taxon>
        <taxon>Burkholderiales</taxon>
        <taxon>Comamonadaceae</taxon>
        <taxon>Acidovorax</taxon>
    </lineage>
</organism>
<dbReference type="GO" id="GO:0000976">
    <property type="term" value="F:transcription cis-regulatory region binding"/>
    <property type="evidence" value="ECO:0007669"/>
    <property type="project" value="TreeGrafter"/>
</dbReference>
<evidence type="ECO:0000259" key="6">
    <source>
        <dbReference type="PROSITE" id="PS50977"/>
    </source>
</evidence>